<organism evidence="7 8">
    <name type="scientific">Georgenia daeguensis</name>
    <dbReference type="NCBI Taxonomy" id="908355"/>
    <lineage>
        <taxon>Bacteria</taxon>
        <taxon>Bacillati</taxon>
        <taxon>Actinomycetota</taxon>
        <taxon>Actinomycetes</taxon>
        <taxon>Micrococcales</taxon>
        <taxon>Bogoriellaceae</taxon>
        <taxon>Georgenia</taxon>
    </lineage>
</organism>
<feature type="transmembrane region" description="Helical" evidence="5">
    <location>
        <begin position="250"/>
        <end position="267"/>
    </location>
</feature>
<feature type="transmembrane region" description="Helical" evidence="5">
    <location>
        <begin position="143"/>
        <end position="164"/>
    </location>
</feature>
<evidence type="ECO:0000256" key="4">
    <source>
        <dbReference type="ARBA" id="ARBA00023136"/>
    </source>
</evidence>
<feature type="transmembrane region" description="Helical" evidence="5">
    <location>
        <begin position="204"/>
        <end position="222"/>
    </location>
</feature>
<feature type="domain" description="O-antigen ligase-related" evidence="6">
    <location>
        <begin position="237"/>
        <end position="358"/>
    </location>
</feature>
<feature type="transmembrane region" description="Helical" evidence="5">
    <location>
        <begin position="412"/>
        <end position="429"/>
    </location>
</feature>
<protein>
    <recommendedName>
        <fullName evidence="6">O-antigen ligase-related domain-containing protein</fullName>
    </recommendedName>
</protein>
<proteinExistence type="predicted"/>
<dbReference type="RefSeq" id="WP_345044560.1">
    <property type="nucleotide sequence ID" value="NZ_BAABBA010000026.1"/>
</dbReference>
<dbReference type="EMBL" id="BAABBA010000026">
    <property type="protein sequence ID" value="GAA3509891.1"/>
    <property type="molecule type" value="Genomic_DNA"/>
</dbReference>
<evidence type="ECO:0000259" key="6">
    <source>
        <dbReference type="Pfam" id="PF04932"/>
    </source>
</evidence>
<name>A0ABP6UKK2_9MICO</name>
<feature type="transmembrane region" description="Helical" evidence="5">
    <location>
        <begin position="229"/>
        <end position="244"/>
    </location>
</feature>
<feature type="transmembrane region" description="Helical" evidence="5">
    <location>
        <begin position="113"/>
        <end position="131"/>
    </location>
</feature>
<dbReference type="InterPro" id="IPR007016">
    <property type="entry name" value="O-antigen_ligase-rel_domated"/>
</dbReference>
<keyword evidence="2 5" id="KW-0812">Transmembrane</keyword>
<evidence type="ECO:0000256" key="2">
    <source>
        <dbReference type="ARBA" id="ARBA00022692"/>
    </source>
</evidence>
<keyword evidence="3 5" id="KW-1133">Transmembrane helix</keyword>
<dbReference type="InterPro" id="IPR051533">
    <property type="entry name" value="WaaL-like"/>
</dbReference>
<accession>A0ABP6UKK2</accession>
<feature type="transmembrane region" description="Helical" evidence="5">
    <location>
        <begin position="356"/>
        <end position="377"/>
    </location>
</feature>
<feature type="transmembrane region" description="Helical" evidence="5">
    <location>
        <begin position="83"/>
        <end position="101"/>
    </location>
</feature>
<keyword evidence="8" id="KW-1185">Reference proteome</keyword>
<evidence type="ECO:0000256" key="1">
    <source>
        <dbReference type="ARBA" id="ARBA00004141"/>
    </source>
</evidence>
<feature type="transmembrane region" description="Helical" evidence="5">
    <location>
        <begin position="25"/>
        <end position="47"/>
    </location>
</feature>
<dbReference type="PANTHER" id="PTHR37422">
    <property type="entry name" value="TEICHURONIC ACID BIOSYNTHESIS PROTEIN TUAE"/>
    <property type="match status" value="1"/>
</dbReference>
<evidence type="ECO:0000256" key="5">
    <source>
        <dbReference type="SAM" id="Phobius"/>
    </source>
</evidence>
<comment type="subcellular location">
    <subcellularLocation>
        <location evidence="1">Membrane</location>
        <topology evidence="1">Multi-pass membrane protein</topology>
    </subcellularLocation>
</comment>
<evidence type="ECO:0000313" key="7">
    <source>
        <dbReference type="EMBL" id="GAA3509891.1"/>
    </source>
</evidence>
<reference evidence="8" key="1">
    <citation type="journal article" date="2019" name="Int. J. Syst. Evol. Microbiol.">
        <title>The Global Catalogue of Microorganisms (GCM) 10K type strain sequencing project: providing services to taxonomists for standard genome sequencing and annotation.</title>
        <authorList>
            <consortium name="The Broad Institute Genomics Platform"/>
            <consortium name="The Broad Institute Genome Sequencing Center for Infectious Disease"/>
            <person name="Wu L."/>
            <person name="Ma J."/>
        </authorList>
    </citation>
    <scope>NUCLEOTIDE SEQUENCE [LARGE SCALE GENOMIC DNA]</scope>
    <source>
        <strain evidence="8">JCM 17459</strain>
    </source>
</reference>
<comment type="caution">
    <text evidence="7">The sequence shown here is derived from an EMBL/GenBank/DDBJ whole genome shotgun (WGS) entry which is preliminary data.</text>
</comment>
<keyword evidence="4 5" id="KW-0472">Membrane</keyword>
<feature type="transmembrane region" description="Helical" evidence="5">
    <location>
        <begin position="274"/>
        <end position="300"/>
    </location>
</feature>
<dbReference type="PANTHER" id="PTHR37422:SF13">
    <property type="entry name" value="LIPOPOLYSACCHARIDE BIOSYNTHESIS PROTEIN PA4999-RELATED"/>
    <property type="match status" value="1"/>
</dbReference>
<dbReference type="Pfam" id="PF04932">
    <property type="entry name" value="Wzy_C"/>
    <property type="match status" value="1"/>
</dbReference>
<gene>
    <name evidence="7" type="ORF">GCM10022262_36990</name>
</gene>
<dbReference type="Proteomes" id="UP001499841">
    <property type="component" value="Unassembled WGS sequence"/>
</dbReference>
<evidence type="ECO:0000256" key="3">
    <source>
        <dbReference type="ARBA" id="ARBA00022989"/>
    </source>
</evidence>
<sequence>MSRQELGELTRAPGPGAWGDRPGPWLALSFVPLVTLAIPSALVLAGPLESNGWPPRLLIFAIAAAVLLGWLRRPAPGRLTSPAEAACWVLLLGVTVSFAAAQLRPLTGVEFAGSIRVALVMFPLIVVALGIASLGDAVKADMLLTYLLAGAVLSTLIAMAQFVVPFDLAELIRPPGFVAREVGGMGDRGGFVRVKGTSTHPIEFGVISGAMAPIALHFARFAATAHRRWLALLVTGVLGMGLLLSVTRSAVLTLVVGMVVYAVNLSVRERLNLLVVALGGLVLVRAMLPGLLGTITGFFLGAAEDDSVTARIADYPVVDRFFAESPWVGRGLGTFLPDEYALLDNQYLMSLMEGGLVLVGAVIAFFALALASARGGVLRAASRADASRAQAVTASIAAIAVSGLLFDLFSFAQVTVVLFVLVGIAGVLWHHGRENGLTIPDPIERFRTPPAERGRAARLAHR</sequence>
<feature type="transmembrane region" description="Helical" evidence="5">
    <location>
        <begin position="53"/>
        <end position="71"/>
    </location>
</feature>
<feature type="transmembrane region" description="Helical" evidence="5">
    <location>
        <begin position="389"/>
        <end position="406"/>
    </location>
</feature>
<evidence type="ECO:0000313" key="8">
    <source>
        <dbReference type="Proteomes" id="UP001499841"/>
    </source>
</evidence>